<evidence type="ECO:0000256" key="1">
    <source>
        <dbReference type="SAM" id="Phobius"/>
    </source>
</evidence>
<keyword evidence="1" id="KW-1133">Transmembrane helix</keyword>
<dbReference type="EMBL" id="FPHE01000145">
    <property type="protein sequence ID" value="SFV65753.1"/>
    <property type="molecule type" value="Genomic_DNA"/>
</dbReference>
<gene>
    <name evidence="2" type="ORF">MNB_SV-12-246</name>
</gene>
<keyword evidence="1" id="KW-0812">Transmembrane</keyword>
<sequence>MRLPSPLLSLLINFLLGASWAFALIGASTLFFSLLGIGIIYAIFGSFLGSLPGLFMVLLIEYFLMREEKLRELRKQTKLLEELIEQKKKS</sequence>
<keyword evidence="1" id="KW-0472">Membrane</keyword>
<feature type="transmembrane region" description="Helical" evidence="1">
    <location>
        <begin position="39"/>
        <end position="64"/>
    </location>
</feature>
<proteinExistence type="predicted"/>
<name>A0A1W1CJ78_9ZZZZ</name>
<protein>
    <submittedName>
        <fullName evidence="2">Uncharacterized protein</fullName>
    </submittedName>
</protein>
<organism evidence="2">
    <name type="scientific">hydrothermal vent metagenome</name>
    <dbReference type="NCBI Taxonomy" id="652676"/>
    <lineage>
        <taxon>unclassified sequences</taxon>
        <taxon>metagenomes</taxon>
        <taxon>ecological metagenomes</taxon>
    </lineage>
</organism>
<reference evidence="2" key="1">
    <citation type="submission" date="2016-10" db="EMBL/GenBank/DDBJ databases">
        <authorList>
            <person name="de Groot N.N."/>
        </authorList>
    </citation>
    <scope>NUCLEOTIDE SEQUENCE</scope>
</reference>
<evidence type="ECO:0000313" key="2">
    <source>
        <dbReference type="EMBL" id="SFV65753.1"/>
    </source>
</evidence>
<accession>A0A1W1CJ78</accession>
<dbReference type="AlphaFoldDB" id="A0A1W1CJ78"/>